<dbReference type="PANTHER" id="PTHR43190:SF3">
    <property type="entry name" value="N-ACETYL-D-GLUCOSAMINE KINASE"/>
    <property type="match status" value="1"/>
</dbReference>
<dbReference type="InterPro" id="IPR043129">
    <property type="entry name" value="ATPase_NBD"/>
</dbReference>
<evidence type="ECO:0000313" key="3">
    <source>
        <dbReference type="Proteomes" id="UP000262969"/>
    </source>
</evidence>
<dbReference type="CDD" id="cd24007">
    <property type="entry name" value="ASKHA_NBD_eukNAGK-like"/>
    <property type="match status" value="1"/>
</dbReference>
<name>A0A3D2X8G9_9FIRM</name>
<dbReference type="InterPro" id="IPR052519">
    <property type="entry name" value="Euk-type_GlcNAc_Kinase"/>
</dbReference>
<evidence type="ECO:0000259" key="1">
    <source>
        <dbReference type="Pfam" id="PF01869"/>
    </source>
</evidence>
<dbReference type="InterPro" id="IPR002731">
    <property type="entry name" value="ATPase_BadF"/>
</dbReference>
<organism evidence="2 3">
    <name type="scientific">Lachnoclostridium phytofermentans</name>
    <dbReference type="NCBI Taxonomy" id="66219"/>
    <lineage>
        <taxon>Bacteria</taxon>
        <taxon>Bacillati</taxon>
        <taxon>Bacillota</taxon>
        <taxon>Clostridia</taxon>
        <taxon>Lachnospirales</taxon>
        <taxon>Lachnospiraceae</taxon>
    </lineage>
</organism>
<protein>
    <submittedName>
        <fullName evidence="2">ATPase</fullName>
    </submittedName>
</protein>
<gene>
    <name evidence="2" type="ORF">DHW61_10920</name>
</gene>
<dbReference type="SUPFAM" id="SSF53067">
    <property type="entry name" value="Actin-like ATPase domain"/>
    <property type="match status" value="2"/>
</dbReference>
<dbReference type="Gene3D" id="3.30.420.40">
    <property type="match status" value="2"/>
</dbReference>
<proteinExistence type="predicted"/>
<feature type="domain" description="ATPase BadF/BadG/BcrA/BcrD type" evidence="1">
    <location>
        <begin position="5"/>
        <end position="298"/>
    </location>
</feature>
<dbReference type="Pfam" id="PF01869">
    <property type="entry name" value="BcrAD_BadFG"/>
    <property type="match status" value="1"/>
</dbReference>
<dbReference type="Proteomes" id="UP000262969">
    <property type="component" value="Unassembled WGS sequence"/>
</dbReference>
<sequence length="313" mass="33747">MEYVVGWDGGGTKTLMKVLDMDGNTVLCAKAGSLNYNSNPKEEIRKTINTLIAKLQNLSEELSDCKGIFISAAGISNKEAASFLTSSLEQSGIQCEISIVGDHEAALYGAFGKPEGIILISGTGSICFGMNQNGLKIRTGGYGHLIDDEGSGYAIGRDILSTAVQIYDQRVKNSNLLDLVYEALGVQSVEEIIQYAYQSNWNKACIASLSPIIIKALKMNDPCAKAICEKASNELVKLVLPVAKKLTLKEGKIALLGGILTHYEPIKNMVVERLANELPDLKIVEPMYDSATGAAIIARHHYLKEYKGGSCHG</sequence>
<accession>A0A3D2X8G9</accession>
<reference evidence="2 3" key="1">
    <citation type="journal article" date="2018" name="Nat. Biotechnol.">
        <title>A standardized bacterial taxonomy based on genome phylogeny substantially revises the tree of life.</title>
        <authorList>
            <person name="Parks D.H."/>
            <person name="Chuvochina M."/>
            <person name="Waite D.W."/>
            <person name="Rinke C."/>
            <person name="Skarshewski A."/>
            <person name="Chaumeil P.A."/>
            <person name="Hugenholtz P."/>
        </authorList>
    </citation>
    <scope>NUCLEOTIDE SEQUENCE [LARGE SCALE GENOMIC DNA]</scope>
    <source>
        <strain evidence="2">UBA11728</strain>
    </source>
</reference>
<dbReference type="AlphaFoldDB" id="A0A3D2X8G9"/>
<dbReference type="EMBL" id="DPVV01000366">
    <property type="protein sequence ID" value="HCL02903.1"/>
    <property type="molecule type" value="Genomic_DNA"/>
</dbReference>
<dbReference type="PANTHER" id="PTHR43190">
    <property type="entry name" value="N-ACETYL-D-GLUCOSAMINE KINASE"/>
    <property type="match status" value="1"/>
</dbReference>
<evidence type="ECO:0000313" key="2">
    <source>
        <dbReference type="EMBL" id="HCL02903.1"/>
    </source>
</evidence>
<comment type="caution">
    <text evidence="2">The sequence shown here is derived from an EMBL/GenBank/DDBJ whole genome shotgun (WGS) entry which is preliminary data.</text>
</comment>